<dbReference type="AlphaFoldDB" id="A0A6P4IXR2"/>
<comment type="similarity">
    <text evidence="5">Belongs to the WD repeat STRAP family.</text>
</comment>
<dbReference type="RefSeq" id="XP_017027103.1">
    <property type="nucleotide sequence ID" value="XM_017171614.3"/>
</dbReference>
<evidence type="ECO:0000256" key="7">
    <source>
        <dbReference type="PROSITE-ProRule" id="PRU00221"/>
    </source>
</evidence>
<dbReference type="Gene3D" id="2.130.10.10">
    <property type="entry name" value="YVTN repeat-like/Quinoprotein amine dehydrogenase"/>
    <property type="match status" value="2"/>
</dbReference>
<keyword evidence="9" id="KW-0418">Kinase</keyword>
<feature type="repeat" description="WD" evidence="7">
    <location>
        <begin position="57"/>
        <end position="98"/>
    </location>
</feature>
<dbReference type="InterPro" id="IPR015943">
    <property type="entry name" value="WD40/YVTN_repeat-like_dom_sf"/>
</dbReference>
<dbReference type="GO" id="GO:0000387">
    <property type="term" value="P:spliceosomal snRNP assembly"/>
    <property type="evidence" value="ECO:0007669"/>
    <property type="project" value="TreeGrafter"/>
</dbReference>
<gene>
    <name evidence="9" type="primary">LOC108078051</name>
</gene>
<evidence type="ECO:0000256" key="5">
    <source>
        <dbReference type="ARBA" id="ARBA00038394"/>
    </source>
</evidence>
<dbReference type="GO" id="GO:0003723">
    <property type="term" value="F:RNA binding"/>
    <property type="evidence" value="ECO:0007669"/>
    <property type="project" value="TreeGrafter"/>
</dbReference>
<keyword evidence="8" id="KW-1185">Reference proteome</keyword>
<keyword evidence="9" id="KW-0675">Receptor</keyword>
<dbReference type="InterPro" id="IPR001680">
    <property type="entry name" value="WD40_rpt"/>
</dbReference>
<evidence type="ECO:0000313" key="8">
    <source>
        <dbReference type="Proteomes" id="UP001652661"/>
    </source>
</evidence>
<dbReference type="OMA" id="PHHAKSV"/>
<evidence type="ECO:0000256" key="3">
    <source>
        <dbReference type="ARBA" id="ARBA00022737"/>
    </source>
</evidence>
<dbReference type="Proteomes" id="UP001652661">
    <property type="component" value="Chromosome 2R"/>
</dbReference>
<evidence type="ECO:0000256" key="6">
    <source>
        <dbReference type="ARBA" id="ARBA00040390"/>
    </source>
</evidence>
<dbReference type="PRINTS" id="PR00320">
    <property type="entry name" value="GPROTEINBRPT"/>
</dbReference>
<dbReference type="SMART" id="SM00320">
    <property type="entry name" value="WD40"/>
    <property type="match status" value="6"/>
</dbReference>
<dbReference type="OrthoDB" id="200206at2759"/>
<evidence type="ECO:0000313" key="9">
    <source>
        <dbReference type="RefSeq" id="XP_017027103.1"/>
    </source>
</evidence>
<evidence type="ECO:0000256" key="1">
    <source>
        <dbReference type="ARBA" id="ARBA00022574"/>
    </source>
</evidence>
<dbReference type="PANTHER" id="PTHR19877">
    <property type="entry name" value="EUKARYOTIC TRANSLATION INITIATION FACTOR 3 SUBUNIT I"/>
    <property type="match status" value="1"/>
</dbReference>
<dbReference type="GO" id="GO:0016301">
    <property type="term" value="F:kinase activity"/>
    <property type="evidence" value="ECO:0007669"/>
    <property type="project" value="UniProtKB-KW"/>
</dbReference>
<evidence type="ECO:0000256" key="4">
    <source>
        <dbReference type="ARBA" id="ARBA00023187"/>
    </source>
</evidence>
<keyword evidence="3" id="KW-0677">Repeat</keyword>
<keyword evidence="9" id="KW-0808">Transferase</keyword>
<dbReference type="GO" id="GO:0032797">
    <property type="term" value="C:SMN complex"/>
    <property type="evidence" value="ECO:0007669"/>
    <property type="project" value="TreeGrafter"/>
</dbReference>
<dbReference type="InterPro" id="IPR036322">
    <property type="entry name" value="WD40_repeat_dom_sf"/>
</dbReference>
<dbReference type="PROSITE" id="PS50082">
    <property type="entry name" value="WD_REPEATS_2"/>
    <property type="match status" value="2"/>
</dbReference>
<dbReference type="GeneID" id="108078051"/>
<dbReference type="Pfam" id="PF00400">
    <property type="entry name" value="WD40"/>
    <property type="match status" value="3"/>
</dbReference>
<reference evidence="8" key="1">
    <citation type="submission" date="2025-05" db="UniProtKB">
        <authorList>
            <consortium name="RefSeq"/>
        </authorList>
    </citation>
    <scope>NUCLEOTIDE SEQUENCE [LARGE SCALE GENOMIC DNA]</scope>
    <source>
        <strain evidence="8">14028-0561.14</strain>
    </source>
</reference>
<sequence length="309" mass="34022">MNREMAQVSIQCGGHQDSVVQLSYSRNCESGYYLASAGLDGLAMLRHGDTGLWIDTFDGHQGEVTGVCLNADASILATSSADETARIWNALTGLELKSFTQPGEVTCVQLDGGSTRMVTGCRGSEHYVTVFDVEASDQNPLETFLGHTRGVRNVIFCRDDRALLTSSYDRTVRMWDRQSGQETNSIELPHHAKSLELHPDGKTVTLAYGSSLVFLDVDKFEVLQHRKMGFKVAGATLHPSKDRFICATRNGDIYKYEYSTTELQDIYSLMGVCCVAYSPDGKMCASSSATGQITLWEQKNPSDVSHEPY</sequence>
<keyword evidence="4" id="KW-0508">mRNA splicing</keyword>
<reference evidence="9" key="2">
    <citation type="submission" date="2025-08" db="UniProtKB">
        <authorList>
            <consortium name="RefSeq"/>
        </authorList>
    </citation>
    <scope>IDENTIFICATION</scope>
    <source>
        <strain evidence="9">14028-0561.14</strain>
        <tissue evidence="9">Whole fly</tissue>
    </source>
</reference>
<keyword evidence="1 7" id="KW-0853">WD repeat</keyword>
<protein>
    <recommendedName>
        <fullName evidence="6">Serine-threonine kinase receptor-associated protein</fullName>
    </recommendedName>
</protein>
<organism evidence="8 9">
    <name type="scientific">Drosophila kikkawai</name>
    <name type="common">Fruit fly</name>
    <dbReference type="NCBI Taxonomy" id="30033"/>
    <lineage>
        <taxon>Eukaryota</taxon>
        <taxon>Metazoa</taxon>
        <taxon>Ecdysozoa</taxon>
        <taxon>Arthropoda</taxon>
        <taxon>Hexapoda</taxon>
        <taxon>Insecta</taxon>
        <taxon>Pterygota</taxon>
        <taxon>Neoptera</taxon>
        <taxon>Endopterygota</taxon>
        <taxon>Diptera</taxon>
        <taxon>Brachycera</taxon>
        <taxon>Muscomorpha</taxon>
        <taxon>Ephydroidea</taxon>
        <taxon>Drosophilidae</taxon>
        <taxon>Drosophila</taxon>
        <taxon>Sophophora</taxon>
    </lineage>
</organism>
<name>A0A6P4IXR2_DROKI</name>
<dbReference type="PANTHER" id="PTHR19877:SF13">
    <property type="entry name" value="SERINE-THREONINE KINASE RECEPTOR-ASSOCIATED PROTEIN"/>
    <property type="match status" value="1"/>
</dbReference>
<feature type="repeat" description="WD" evidence="7">
    <location>
        <begin position="144"/>
        <end position="185"/>
    </location>
</feature>
<dbReference type="PROSITE" id="PS50294">
    <property type="entry name" value="WD_REPEATS_REGION"/>
    <property type="match status" value="2"/>
</dbReference>
<evidence type="ECO:0000256" key="2">
    <source>
        <dbReference type="ARBA" id="ARBA00022664"/>
    </source>
</evidence>
<dbReference type="InterPro" id="IPR020472">
    <property type="entry name" value="WD40_PAC1"/>
</dbReference>
<keyword evidence="2" id="KW-0507">mRNA processing</keyword>
<dbReference type="SUPFAM" id="SSF50978">
    <property type="entry name" value="WD40 repeat-like"/>
    <property type="match status" value="1"/>
</dbReference>
<accession>A0A6P4IXR2</accession>
<proteinExistence type="inferred from homology"/>